<evidence type="ECO:0008006" key="4">
    <source>
        <dbReference type="Google" id="ProtNLM"/>
    </source>
</evidence>
<dbReference type="AlphaFoldDB" id="A0A377XZY2"/>
<keyword evidence="1" id="KW-1133">Transmembrane helix</keyword>
<dbReference type="InterPro" id="IPR025140">
    <property type="entry name" value="Holin_2-3"/>
</dbReference>
<keyword evidence="1" id="KW-0812">Transmembrane</keyword>
<organism evidence="2 3">
    <name type="scientific">Klebsiella pneumoniae</name>
    <dbReference type="NCBI Taxonomy" id="573"/>
    <lineage>
        <taxon>Bacteria</taxon>
        <taxon>Pseudomonadati</taxon>
        <taxon>Pseudomonadota</taxon>
        <taxon>Gammaproteobacteria</taxon>
        <taxon>Enterobacterales</taxon>
        <taxon>Enterobacteriaceae</taxon>
        <taxon>Klebsiella/Raoultella group</taxon>
        <taxon>Klebsiella</taxon>
        <taxon>Klebsiella pneumoniae complex</taxon>
    </lineage>
</organism>
<protein>
    <recommendedName>
        <fullName evidence="4">Holin</fullName>
    </recommendedName>
</protein>
<dbReference type="Pfam" id="PF13272">
    <property type="entry name" value="Holin_2-3"/>
    <property type="match status" value="1"/>
</dbReference>
<evidence type="ECO:0000256" key="1">
    <source>
        <dbReference type="SAM" id="Phobius"/>
    </source>
</evidence>
<accession>A0A377XZY2</accession>
<evidence type="ECO:0000313" key="3">
    <source>
        <dbReference type="Proteomes" id="UP000254103"/>
    </source>
</evidence>
<reference evidence="2 3" key="1">
    <citation type="submission" date="2018-06" db="EMBL/GenBank/DDBJ databases">
        <authorList>
            <consortium name="Pathogen Informatics"/>
            <person name="Doyle S."/>
        </authorList>
    </citation>
    <scope>NUCLEOTIDE SEQUENCE [LARGE SCALE GENOMIC DNA]</scope>
    <source>
        <strain evidence="2 3">NCTC5052</strain>
    </source>
</reference>
<feature type="transmembrane region" description="Helical" evidence="1">
    <location>
        <begin position="97"/>
        <end position="119"/>
    </location>
</feature>
<dbReference type="Proteomes" id="UP000254103">
    <property type="component" value="Unassembled WGS sequence"/>
</dbReference>
<evidence type="ECO:0000313" key="2">
    <source>
        <dbReference type="EMBL" id="STT92823.1"/>
    </source>
</evidence>
<proteinExistence type="predicted"/>
<gene>
    <name evidence="2" type="ORF">NCTC5052_01207</name>
</gene>
<feature type="transmembrane region" description="Helical" evidence="1">
    <location>
        <begin position="12"/>
        <end position="30"/>
    </location>
</feature>
<sequence length="121" mass="13281">MSLLHKVRHQRLRNWIILAVALLAAIAVISPEQLGVTLYKLSLVSIASILGYHLDRALFPYASPGSYLIDDWKENLGKPVPVSRNEPEYPVATGYELIFAAVLLRQALIVAAICIGVTMGL</sequence>
<dbReference type="EMBL" id="UGLJ01000002">
    <property type="protein sequence ID" value="STT92823.1"/>
    <property type="molecule type" value="Genomic_DNA"/>
</dbReference>
<name>A0A377XZY2_KLEPN</name>
<keyword evidence="1" id="KW-0472">Membrane</keyword>